<keyword evidence="3" id="KW-1185">Reference proteome</keyword>
<feature type="region of interest" description="Disordered" evidence="1">
    <location>
        <begin position="1"/>
        <end position="82"/>
    </location>
</feature>
<feature type="compositionally biased region" description="Polar residues" evidence="1">
    <location>
        <begin position="73"/>
        <end position="82"/>
    </location>
</feature>
<evidence type="ECO:0000313" key="3">
    <source>
        <dbReference type="Proteomes" id="UP001054821"/>
    </source>
</evidence>
<dbReference type="AlphaFoldDB" id="A0AAD4VLC8"/>
<evidence type="ECO:0000313" key="2">
    <source>
        <dbReference type="EMBL" id="KAI5326026.1"/>
    </source>
</evidence>
<dbReference type="EMBL" id="JAJFAZ020000006">
    <property type="protein sequence ID" value="KAI5326026.1"/>
    <property type="molecule type" value="Genomic_DNA"/>
</dbReference>
<name>A0AAD4VLC8_PRUDU</name>
<comment type="caution">
    <text evidence="2">The sequence shown here is derived from an EMBL/GenBank/DDBJ whole genome shotgun (WGS) entry which is preliminary data.</text>
</comment>
<organism evidence="2 3">
    <name type="scientific">Prunus dulcis</name>
    <name type="common">Almond</name>
    <name type="synonym">Amygdalus dulcis</name>
    <dbReference type="NCBI Taxonomy" id="3755"/>
    <lineage>
        <taxon>Eukaryota</taxon>
        <taxon>Viridiplantae</taxon>
        <taxon>Streptophyta</taxon>
        <taxon>Embryophyta</taxon>
        <taxon>Tracheophyta</taxon>
        <taxon>Spermatophyta</taxon>
        <taxon>Magnoliopsida</taxon>
        <taxon>eudicotyledons</taxon>
        <taxon>Gunneridae</taxon>
        <taxon>Pentapetalae</taxon>
        <taxon>rosids</taxon>
        <taxon>fabids</taxon>
        <taxon>Rosales</taxon>
        <taxon>Rosaceae</taxon>
        <taxon>Amygdaloideae</taxon>
        <taxon>Amygdaleae</taxon>
        <taxon>Prunus</taxon>
    </lineage>
</organism>
<protein>
    <submittedName>
        <fullName evidence="2">Uncharacterized protein</fullName>
    </submittedName>
</protein>
<proteinExistence type="predicted"/>
<evidence type="ECO:0000256" key="1">
    <source>
        <dbReference type="SAM" id="MobiDB-lite"/>
    </source>
</evidence>
<gene>
    <name evidence="2" type="ORF">L3X38_035100</name>
</gene>
<dbReference type="Proteomes" id="UP001054821">
    <property type="component" value="Chromosome 6"/>
</dbReference>
<accession>A0AAD4VLC8</accession>
<reference evidence="2 3" key="1">
    <citation type="journal article" date="2022" name="G3 (Bethesda)">
        <title>Whole-genome sequence and methylome profiling of the almond [Prunus dulcis (Mill.) D.A. Webb] cultivar 'Nonpareil'.</title>
        <authorList>
            <person name="D'Amico-Willman K.M."/>
            <person name="Ouma W.Z."/>
            <person name="Meulia T."/>
            <person name="Sideli G.M."/>
            <person name="Gradziel T.M."/>
            <person name="Fresnedo-Ramirez J."/>
        </authorList>
    </citation>
    <scope>NUCLEOTIDE SEQUENCE [LARGE SCALE GENOMIC DNA]</scope>
    <source>
        <strain evidence="2">Clone GOH B32 T37-40</strain>
    </source>
</reference>
<sequence>MLQELAKPPPSDSYGQTLITTAIPHPEHRDRTQTHRLQLRRQARPSPTVLPSRFRRKIAKSDRFQAKFRRRCTPSSGTKSVE</sequence>